<gene>
    <name evidence="3" type="ORF">ACFPQ4_17440</name>
</gene>
<evidence type="ECO:0008006" key="5">
    <source>
        <dbReference type="Google" id="ProtNLM"/>
    </source>
</evidence>
<dbReference type="Proteomes" id="UP001596108">
    <property type="component" value="Unassembled WGS sequence"/>
</dbReference>
<organism evidence="3 4">
    <name type="scientific">Cohnella yongneupensis</name>
    <dbReference type="NCBI Taxonomy" id="425006"/>
    <lineage>
        <taxon>Bacteria</taxon>
        <taxon>Bacillati</taxon>
        <taxon>Bacillota</taxon>
        <taxon>Bacilli</taxon>
        <taxon>Bacillales</taxon>
        <taxon>Paenibacillaceae</taxon>
        <taxon>Cohnella</taxon>
    </lineage>
</organism>
<evidence type="ECO:0000256" key="2">
    <source>
        <dbReference type="SAM" id="SignalP"/>
    </source>
</evidence>
<reference evidence="4" key="1">
    <citation type="journal article" date="2019" name="Int. J. Syst. Evol. Microbiol.">
        <title>The Global Catalogue of Microorganisms (GCM) 10K type strain sequencing project: providing services to taxonomists for standard genome sequencing and annotation.</title>
        <authorList>
            <consortium name="The Broad Institute Genomics Platform"/>
            <consortium name="The Broad Institute Genome Sequencing Center for Infectious Disease"/>
            <person name="Wu L."/>
            <person name="Ma J."/>
        </authorList>
    </citation>
    <scope>NUCLEOTIDE SEQUENCE [LARGE SCALE GENOMIC DNA]</scope>
    <source>
        <strain evidence="4">CGMCC 1.18578</strain>
    </source>
</reference>
<comment type="caution">
    <text evidence="3">The sequence shown here is derived from an EMBL/GenBank/DDBJ whole genome shotgun (WGS) entry which is preliminary data.</text>
</comment>
<dbReference type="RefSeq" id="WP_378113148.1">
    <property type="nucleotide sequence ID" value="NZ_JBHSNC010000051.1"/>
</dbReference>
<evidence type="ECO:0000313" key="3">
    <source>
        <dbReference type="EMBL" id="MFC5531206.1"/>
    </source>
</evidence>
<feature type="region of interest" description="Disordered" evidence="1">
    <location>
        <begin position="27"/>
        <end position="50"/>
    </location>
</feature>
<feature type="signal peptide" evidence="2">
    <location>
        <begin position="1"/>
        <end position="22"/>
    </location>
</feature>
<dbReference type="EMBL" id="JBHSNC010000051">
    <property type="protein sequence ID" value="MFC5531206.1"/>
    <property type="molecule type" value="Genomic_DNA"/>
</dbReference>
<evidence type="ECO:0000256" key="1">
    <source>
        <dbReference type="SAM" id="MobiDB-lite"/>
    </source>
</evidence>
<keyword evidence="4" id="KW-1185">Reference proteome</keyword>
<name>A0ABW0R3B8_9BACL</name>
<accession>A0ABW0R3B8</accession>
<sequence length="268" mass="28415">MRNHRKVWLVGMALTIALGLTGCSGKETPSTAASLPPAATLPAESSPTASPTPAIAVNVKAEAVLSFANVASEQRVERMSGGEDSADILLEKPVDGGTIIAYAKPKDAENVYAQYRTEAARYELGVVGGLSPKMDDEQLSVTTLELYGRSLVRINGVFGANAPVQNYYALEDDGGIAPFLRVDTGHAQEIDLDGDGTTEIISTYGLPTQTYVYAYEDNRFKMADVNAALGALAVYLGNNGGFEANYELGSAVAAHYDYTKGMLKLTSM</sequence>
<dbReference type="PROSITE" id="PS51257">
    <property type="entry name" value="PROKAR_LIPOPROTEIN"/>
    <property type="match status" value="1"/>
</dbReference>
<feature type="chain" id="PRO_5045535442" description="VCBS repeat-containing protein" evidence="2">
    <location>
        <begin position="23"/>
        <end position="268"/>
    </location>
</feature>
<keyword evidence="2" id="KW-0732">Signal</keyword>
<protein>
    <recommendedName>
        <fullName evidence="5">VCBS repeat-containing protein</fullName>
    </recommendedName>
</protein>
<evidence type="ECO:0000313" key="4">
    <source>
        <dbReference type="Proteomes" id="UP001596108"/>
    </source>
</evidence>
<proteinExistence type="predicted"/>